<sequence length="463" mass="53420">MAVPLELFNTPASMRTVQKFLRKQHFQGDHGLDQKVLKMIQVGSFGNGTALRNLAEVEPVVFLSGFGSFQDYNHHEHVLSMLYEKLTDCPDLLHLQPQNLRLVHGVTSAVAFTIQTWEVEEQVTVTIVPAYRVLRSSVPNFQPSPEVYVGLTEACPILGHFSPSFSELQRNFMKYKPTKLRSLLQLVKHWYPEYVKAQCPRAEPSPMYALELLTIYAWETEYQRLCIYWTKYYTLQNPIIEDFVRNQLKEKRPIILDLADPTYNMATGYRWDIVAQSARCCLKQYCCYDIPNWKLKVMSLLWLPEARNIKVTVERWGHVDFIIQVNPYESIQELKEKIQCKLESSAPQRLSFQGPGGERQVLRNISSLADYSIFSDTQVSLLQTFPPRMQVFVKNHSSGSHAYAIYSSSLVLDLKCQIEVREGLLRKKQQLEFQGQVLQDEWSLSCYGVRDSTTLILSKKTVG</sequence>
<dbReference type="EMBL" id="OX596099">
    <property type="protein sequence ID" value="CAM9689177.1"/>
    <property type="molecule type" value="Genomic_DNA"/>
</dbReference>
<protein>
    <submittedName>
        <fullName evidence="1">Uncharacterized protein</fullName>
    </submittedName>
</protein>
<evidence type="ECO:0000313" key="1">
    <source>
        <dbReference type="EMBL" id="CAM9689177.1"/>
    </source>
</evidence>
<organism evidence="1 2">
    <name type="scientific">Rangifer tarandus platyrhynchus</name>
    <name type="common">Svalbard reindeer</name>
    <dbReference type="NCBI Taxonomy" id="3082113"/>
    <lineage>
        <taxon>Eukaryota</taxon>
        <taxon>Metazoa</taxon>
        <taxon>Chordata</taxon>
        <taxon>Craniata</taxon>
        <taxon>Vertebrata</taxon>
        <taxon>Euteleostomi</taxon>
        <taxon>Mammalia</taxon>
        <taxon>Eutheria</taxon>
        <taxon>Laurasiatheria</taxon>
        <taxon>Artiodactyla</taxon>
        <taxon>Ruminantia</taxon>
        <taxon>Pecora</taxon>
        <taxon>Cervidae</taxon>
        <taxon>Odocoileinae</taxon>
        <taxon>Rangifer</taxon>
    </lineage>
</organism>
<gene>
    <name evidence="1" type="ORF">MRATA1EN22A_LOCUS6059</name>
</gene>
<evidence type="ECO:0000313" key="2">
    <source>
        <dbReference type="Proteomes" id="UP001162501"/>
    </source>
</evidence>
<reference evidence="1" key="2">
    <citation type="submission" date="2025-03" db="EMBL/GenBank/DDBJ databases">
        <authorList>
            <consortium name="ELIXIR-Norway"/>
            <consortium name="Elixir Norway"/>
        </authorList>
    </citation>
    <scope>NUCLEOTIDE SEQUENCE</scope>
</reference>
<dbReference type="Proteomes" id="UP001162501">
    <property type="component" value="Chromosome 15"/>
</dbReference>
<accession>A0AC59YHY0</accession>
<proteinExistence type="predicted"/>
<name>A0AC59YHY0_RANTA</name>
<reference evidence="1" key="1">
    <citation type="submission" date="2023-05" db="EMBL/GenBank/DDBJ databases">
        <authorList>
            <consortium name="ELIXIR-Norway"/>
        </authorList>
    </citation>
    <scope>NUCLEOTIDE SEQUENCE</scope>
</reference>